<dbReference type="Pfam" id="PF19055">
    <property type="entry name" value="ABC2_membrane_7"/>
    <property type="match status" value="1"/>
</dbReference>
<organism evidence="12 13">
    <name type="scientific">Hyaloscypha hepaticicola</name>
    <dbReference type="NCBI Taxonomy" id="2082293"/>
    <lineage>
        <taxon>Eukaryota</taxon>
        <taxon>Fungi</taxon>
        <taxon>Dikarya</taxon>
        <taxon>Ascomycota</taxon>
        <taxon>Pezizomycotina</taxon>
        <taxon>Leotiomycetes</taxon>
        <taxon>Helotiales</taxon>
        <taxon>Hyaloscyphaceae</taxon>
        <taxon>Hyaloscypha</taxon>
    </lineage>
</organism>
<dbReference type="InterPro" id="IPR027417">
    <property type="entry name" value="P-loop_NTPase"/>
</dbReference>
<evidence type="ECO:0000256" key="8">
    <source>
        <dbReference type="ARBA" id="ARBA00023136"/>
    </source>
</evidence>
<keyword evidence="8 10" id="KW-0472">Membrane</keyword>
<dbReference type="FunFam" id="3.40.50.300:FF:001010">
    <property type="entry name" value="ABC multidrug transporter (Eurofung)"/>
    <property type="match status" value="1"/>
</dbReference>
<evidence type="ECO:0000259" key="11">
    <source>
        <dbReference type="PROSITE" id="PS50893"/>
    </source>
</evidence>
<dbReference type="Gene3D" id="3.40.50.300">
    <property type="entry name" value="P-loop containing nucleotide triphosphate hydrolases"/>
    <property type="match status" value="2"/>
</dbReference>
<keyword evidence="3" id="KW-0813">Transport</keyword>
<feature type="transmembrane region" description="Helical" evidence="10">
    <location>
        <begin position="698"/>
        <end position="717"/>
    </location>
</feature>
<feature type="domain" description="ABC transporter" evidence="11">
    <location>
        <begin position="855"/>
        <end position="1097"/>
    </location>
</feature>
<evidence type="ECO:0000256" key="6">
    <source>
        <dbReference type="ARBA" id="ARBA00022840"/>
    </source>
</evidence>
<evidence type="ECO:0000256" key="7">
    <source>
        <dbReference type="ARBA" id="ARBA00022989"/>
    </source>
</evidence>
<feature type="compositionally biased region" description="Basic and acidic residues" evidence="9">
    <location>
        <begin position="1"/>
        <end position="13"/>
    </location>
</feature>
<feature type="transmembrane region" description="Helical" evidence="10">
    <location>
        <begin position="1196"/>
        <end position="1213"/>
    </location>
</feature>
<dbReference type="FunFam" id="3.40.50.300:FF:000054">
    <property type="entry name" value="ABC multidrug transporter atrF"/>
    <property type="match status" value="1"/>
</dbReference>
<dbReference type="PANTHER" id="PTHR19241">
    <property type="entry name" value="ATP-BINDING CASSETTE TRANSPORTER"/>
    <property type="match status" value="1"/>
</dbReference>
<evidence type="ECO:0000256" key="4">
    <source>
        <dbReference type="ARBA" id="ARBA00022692"/>
    </source>
</evidence>
<dbReference type="PROSITE" id="PS00211">
    <property type="entry name" value="ABC_TRANSPORTER_1"/>
    <property type="match status" value="1"/>
</dbReference>
<dbReference type="InterPro" id="IPR013525">
    <property type="entry name" value="ABC2_TM"/>
</dbReference>
<dbReference type="STRING" id="1745343.A0A2J6Q978"/>
<dbReference type="InterPro" id="IPR017871">
    <property type="entry name" value="ABC_transporter-like_CS"/>
</dbReference>
<evidence type="ECO:0000313" key="12">
    <source>
        <dbReference type="EMBL" id="PMD22813.1"/>
    </source>
</evidence>
<dbReference type="Pfam" id="PF00005">
    <property type="entry name" value="ABC_tran"/>
    <property type="match status" value="2"/>
</dbReference>
<dbReference type="Pfam" id="PF14510">
    <property type="entry name" value="ABC_trans_N"/>
    <property type="match status" value="1"/>
</dbReference>
<evidence type="ECO:0000256" key="10">
    <source>
        <dbReference type="SAM" id="Phobius"/>
    </source>
</evidence>
<keyword evidence="7 10" id="KW-1133">Transmembrane helix</keyword>
<evidence type="ECO:0000256" key="5">
    <source>
        <dbReference type="ARBA" id="ARBA00022741"/>
    </source>
</evidence>
<protein>
    <recommendedName>
        <fullName evidence="11">ABC transporter domain-containing protein</fullName>
    </recommendedName>
</protein>
<name>A0A2J6Q978_9HELO</name>
<feature type="transmembrane region" description="Helical" evidence="10">
    <location>
        <begin position="638"/>
        <end position="659"/>
    </location>
</feature>
<dbReference type="CDD" id="cd03232">
    <property type="entry name" value="ABCG_PDR_domain2"/>
    <property type="match status" value="1"/>
</dbReference>
<keyword evidence="4 10" id="KW-0812">Transmembrane</keyword>
<keyword evidence="6" id="KW-0067">ATP-binding</keyword>
<dbReference type="Pfam" id="PF01061">
    <property type="entry name" value="ABC2_membrane"/>
    <property type="match status" value="2"/>
</dbReference>
<dbReference type="InterPro" id="IPR003593">
    <property type="entry name" value="AAA+_ATPase"/>
</dbReference>
<dbReference type="SUPFAM" id="SSF52540">
    <property type="entry name" value="P-loop containing nucleoside triphosphate hydrolases"/>
    <property type="match status" value="2"/>
</dbReference>
<dbReference type="InterPro" id="IPR043926">
    <property type="entry name" value="ABCG_dom"/>
</dbReference>
<feature type="compositionally biased region" description="Basic residues" evidence="9">
    <location>
        <begin position="78"/>
        <end position="88"/>
    </location>
</feature>
<feature type="transmembrane region" description="Helical" evidence="10">
    <location>
        <begin position="529"/>
        <end position="552"/>
    </location>
</feature>
<feature type="compositionally biased region" description="Basic and acidic residues" evidence="9">
    <location>
        <begin position="90"/>
        <end position="100"/>
    </location>
</feature>
<feature type="compositionally biased region" description="Polar residues" evidence="9">
    <location>
        <begin position="22"/>
        <end position="31"/>
    </location>
</feature>
<feature type="transmembrane region" description="Helical" evidence="10">
    <location>
        <begin position="1331"/>
        <end position="1352"/>
    </location>
</feature>
<accession>A0A2J6Q978</accession>
<dbReference type="Pfam" id="PF06422">
    <property type="entry name" value="PDR_CDR"/>
    <property type="match status" value="1"/>
</dbReference>
<dbReference type="GO" id="GO:0005524">
    <property type="term" value="F:ATP binding"/>
    <property type="evidence" value="ECO:0007669"/>
    <property type="project" value="UniProtKB-KW"/>
</dbReference>
<evidence type="ECO:0000256" key="1">
    <source>
        <dbReference type="ARBA" id="ARBA00004141"/>
    </source>
</evidence>
<dbReference type="InterPro" id="IPR034003">
    <property type="entry name" value="ABCG_PDR_2"/>
</dbReference>
<feature type="transmembrane region" description="Helical" evidence="10">
    <location>
        <begin position="671"/>
        <end position="691"/>
    </location>
</feature>
<feature type="region of interest" description="Disordered" evidence="9">
    <location>
        <begin position="68"/>
        <end position="109"/>
    </location>
</feature>
<dbReference type="SMART" id="SM00382">
    <property type="entry name" value="AAA"/>
    <property type="match status" value="2"/>
</dbReference>
<dbReference type="InterPro" id="IPR034001">
    <property type="entry name" value="ABCG_PDR_1"/>
</dbReference>
<keyword evidence="5" id="KW-0547">Nucleotide-binding</keyword>
<proteinExistence type="inferred from homology"/>
<dbReference type="InterPro" id="IPR003439">
    <property type="entry name" value="ABC_transporter-like_ATP-bd"/>
</dbReference>
<feature type="transmembrane region" description="Helical" evidence="10">
    <location>
        <begin position="564"/>
        <end position="586"/>
    </location>
</feature>
<dbReference type="OrthoDB" id="245989at2759"/>
<dbReference type="EMBL" id="KZ613476">
    <property type="protein sequence ID" value="PMD22813.1"/>
    <property type="molecule type" value="Genomic_DNA"/>
</dbReference>
<dbReference type="GO" id="GO:0016887">
    <property type="term" value="F:ATP hydrolysis activity"/>
    <property type="evidence" value="ECO:0007669"/>
    <property type="project" value="InterPro"/>
</dbReference>
<evidence type="ECO:0000256" key="3">
    <source>
        <dbReference type="ARBA" id="ARBA00022448"/>
    </source>
</evidence>
<dbReference type="GO" id="GO:0016020">
    <property type="term" value="C:membrane"/>
    <property type="evidence" value="ECO:0007669"/>
    <property type="project" value="UniProtKB-SubCell"/>
</dbReference>
<feature type="transmembrane region" description="Helical" evidence="10">
    <location>
        <begin position="606"/>
        <end position="631"/>
    </location>
</feature>
<dbReference type="InterPro" id="IPR029481">
    <property type="entry name" value="ABC_trans_N"/>
</dbReference>
<dbReference type="PROSITE" id="PS50893">
    <property type="entry name" value="ABC_TRANSPORTER_2"/>
    <property type="match status" value="2"/>
</dbReference>
<keyword evidence="13" id="KW-1185">Reference proteome</keyword>
<comment type="subcellular location">
    <subcellularLocation>
        <location evidence="1">Membrane</location>
        <topology evidence="1">Multi-pass membrane protein</topology>
    </subcellularLocation>
</comment>
<gene>
    <name evidence="12" type="ORF">NA56DRAFT_597495</name>
</gene>
<evidence type="ECO:0000313" key="13">
    <source>
        <dbReference type="Proteomes" id="UP000235672"/>
    </source>
</evidence>
<feature type="transmembrane region" description="Helical" evidence="10">
    <location>
        <begin position="1303"/>
        <end position="1324"/>
    </location>
</feature>
<feature type="transmembrane region" description="Helical" evidence="10">
    <location>
        <begin position="1260"/>
        <end position="1291"/>
    </location>
</feature>
<comment type="similarity">
    <text evidence="2">Belongs to the ABC transporter superfamily. ABCG family. PDR (TC 3.A.1.205) subfamily.</text>
</comment>
<evidence type="ECO:0000256" key="9">
    <source>
        <dbReference type="SAM" id="MobiDB-lite"/>
    </source>
</evidence>
<feature type="region of interest" description="Disordered" evidence="9">
    <location>
        <begin position="1"/>
        <end position="46"/>
    </location>
</feature>
<dbReference type="CDD" id="cd03233">
    <property type="entry name" value="ABCG_PDR_domain1"/>
    <property type="match status" value="1"/>
</dbReference>
<feature type="domain" description="ABC transporter" evidence="11">
    <location>
        <begin position="171"/>
        <end position="419"/>
    </location>
</feature>
<reference evidence="12 13" key="1">
    <citation type="submission" date="2016-05" db="EMBL/GenBank/DDBJ databases">
        <title>A degradative enzymes factory behind the ericoid mycorrhizal symbiosis.</title>
        <authorList>
            <consortium name="DOE Joint Genome Institute"/>
            <person name="Martino E."/>
            <person name="Morin E."/>
            <person name="Grelet G."/>
            <person name="Kuo A."/>
            <person name="Kohler A."/>
            <person name="Daghino S."/>
            <person name="Barry K."/>
            <person name="Choi C."/>
            <person name="Cichocki N."/>
            <person name="Clum A."/>
            <person name="Copeland A."/>
            <person name="Hainaut M."/>
            <person name="Haridas S."/>
            <person name="Labutti K."/>
            <person name="Lindquist E."/>
            <person name="Lipzen A."/>
            <person name="Khouja H.-R."/>
            <person name="Murat C."/>
            <person name="Ohm R."/>
            <person name="Olson A."/>
            <person name="Spatafora J."/>
            <person name="Veneault-Fourrey C."/>
            <person name="Henrissat B."/>
            <person name="Grigoriev I."/>
            <person name="Martin F."/>
            <person name="Perotto S."/>
        </authorList>
    </citation>
    <scope>NUCLEOTIDE SEQUENCE [LARGE SCALE GENOMIC DNA]</scope>
    <source>
        <strain evidence="12 13">UAMH 7357</strain>
    </source>
</reference>
<sequence length="1482" mass="164913">MSEKPSQHEDSLIERSPIAPARSSTDTITDSETARENARHANPNGFARTISGVDVKAAEEQFAHLQRELSGISQTSRRLSRSHSRVKGGRAGEKDIEKVGSNENTTDEEPFDLEHTLRGNHTAERESGIRPKTIGVIWENLTVSGTGGVTNFVKTFPGAFTSFFNVVETAMHIFGVGKKGREVKILQDFRGLVHPGEMVLVLGRPGSGCTTFLKVIANQRFGYTGVDGEVLYGPFDAQTFAKHYRGEAVYNQEDDVHHPTLTVGQTLGFALDTKTPGKRPFGMSKGDFKDKVITTLLKMFNIEHTRNTIVGNPFVRGVSGGERKRVSIAEMMVTAATVCAWDNSTRGLDSSTALDYAKSLRIMTNIYKTTTFVSLYQASENIYKQFDKVLVIDAGREVYFGPANEARAYFEGLGFREKPRQTTPDYLTGCTDEFEREYADGRSAADAPHSPETLAQAFKDSKFSKQLDEQMAQYRKTLAEDKQRHEDFQVAVTESKRKGASKSVYSIPYYLQIWALMQRQFLIKWQDKFSLTVSWITSITIAIVLGTVWLDLPKTSAGAFTRGGLLFISLLFNAFQAFSELASTMIGRPIVNKHKAYTFHRPSALWIAQITVDLAFSATQIMLFSIIVYFMCGLVRDAGAFFTFYLIIVSGYLAMTLFFRTVGCFCPDFDYAIKFAATIITLFVITSGYIIQYQSEKVWLRWIYWINALGLGFSALMENEFSRLDLTCTAESLIPSGPGYTDINHQVCTLPGSVAGTDIVSGSAYITDGFSYSPSDLWRNFGIIVTLIVTYLLLNSTLGELVTFGAGGNAAKVFSKPNKERNELNAALIAKRDRRRTQKGESEASEMNINSKAILTWEGLNYDVPTSSGQLRLLNNIYGYVRPGELTALMGASGAGKTTLLDVLASRKNIGVITGDILVDGIKPGTAFQRGTSYAEQLDVHESTQTVREALRFSADLRQPFEVPQSEKYAYVEEVLGLLEMEDMADAIIGTPESGLAVEQRKRVTIGVELAAKPELLLFLDEPTSGLDSQSAFNIVRFLKKLAGAGQAILCTIHQPNAALFENFDRLLLLQRGGQTVYFGDIGKDACVLIDYLRRHGADCPPDANPAEYMLDAIGAGQRPRVGDRDWADIYAESPELANVKDRIAQMKTERLAEVGDHFKTDEREFATPLMHQLKVVQKRTNLAFWRSPNYGFTRLFNHVIIALLTGLAYLNLNDSRQSLQYRVFVIFQVTVLPALILAQVEPKYALSRMIYYREASSKMYGQFAFASSLVVAELPYSLLCAVGFFLPLYYMPGFQHASNRAGYQFLMVLITELFSVTLGQMVAAITPSPFIAALMNPFIIITFALFCGVTIPKPQIPKFWRAWLYQLDPFTRLIGGMVVTELHGRPVQCTSKELQRFSAPSGQTCGSYMEEFFSHGGAGYIVDNATSACEFCAYKVGDQFYTALGLDFNNRWRDLGILAAFIGSNLFILFLGSRYLNFNRR</sequence>
<dbReference type="GO" id="GO:0140359">
    <property type="term" value="F:ABC-type transporter activity"/>
    <property type="evidence" value="ECO:0007669"/>
    <property type="project" value="InterPro"/>
</dbReference>
<evidence type="ECO:0000256" key="2">
    <source>
        <dbReference type="ARBA" id="ARBA00006012"/>
    </source>
</evidence>
<dbReference type="Proteomes" id="UP000235672">
    <property type="component" value="Unassembled WGS sequence"/>
</dbReference>
<feature type="transmembrane region" description="Helical" evidence="10">
    <location>
        <begin position="1456"/>
        <end position="1477"/>
    </location>
</feature>
<dbReference type="InterPro" id="IPR010929">
    <property type="entry name" value="PDR_CDR_ABC"/>
</dbReference>